<reference evidence="2 5" key="2">
    <citation type="submission" date="2018-05" db="EMBL/GenBank/DDBJ databases">
        <title>Genomic Encyclopedia of Type Strains, Phase IV (KMG-IV): sequencing the most valuable type-strain genomes for metagenomic binning, comparative biology and taxonomic classification.</title>
        <authorList>
            <person name="Goeker M."/>
        </authorList>
    </citation>
    <scope>NUCLEOTIDE SEQUENCE [LARGE SCALE GENOMIC DNA]</scope>
    <source>
        <strain evidence="2 5">DSM 28816</strain>
    </source>
</reference>
<dbReference type="RefSeq" id="WP_094376832.1">
    <property type="nucleotide sequence ID" value="NZ_NOKA02000005.1"/>
</dbReference>
<keyword evidence="1" id="KW-1133">Transmembrane helix</keyword>
<feature type="transmembrane region" description="Helical" evidence="1">
    <location>
        <begin position="72"/>
        <end position="94"/>
    </location>
</feature>
<name>A0A255ILA2_9FIRM</name>
<evidence type="ECO:0000313" key="2">
    <source>
        <dbReference type="EMBL" id="PXV86714.1"/>
    </source>
</evidence>
<keyword evidence="1" id="KW-0472">Membrane</keyword>
<proteinExistence type="predicted"/>
<gene>
    <name evidence="2" type="ORF">C8E03_11293</name>
    <name evidence="3" type="ORF">CG710_005895</name>
</gene>
<sequence>MKDKKNILLTVLSGYGMAFGIVICSTFALIICSAAYAFFAETTITFPFNSFSIVGGDVGGVTGLEINYRNSLFSILSIVFVILGFVFSMIKFLLAKYKIENSKEN</sequence>
<evidence type="ECO:0000256" key="1">
    <source>
        <dbReference type="SAM" id="Phobius"/>
    </source>
</evidence>
<comment type="caution">
    <text evidence="3">The sequence shown here is derived from an EMBL/GenBank/DDBJ whole genome shotgun (WGS) entry which is preliminary data.</text>
</comment>
<evidence type="ECO:0000313" key="5">
    <source>
        <dbReference type="Proteomes" id="UP000247523"/>
    </source>
</evidence>
<reference evidence="3 4" key="1">
    <citation type="journal article" date="2017" name="Genome Announc.">
        <title>Draft Genome Sequence of a Sporulating and Motile Strain of Lachnotalea glycerini Isolated from Water in Quebec City, Canada.</title>
        <authorList>
            <person name="Maheux A.F."/>
            <person name="Boudreau D.K."/>
            <person name="Berube E."/>
            <person name="Boissinot M."/>
            <person name="Raymond F."/>
            <person name="Brodeur S."/>
            <person name="Corbeil J."/>
            <person name="Isabel S."/>
            <person name="Omar R.F."/>
            <person name="Bergeron M.G."/>
        </authorList>
    </citation>
    <scope>NUCLEOTIDE SEQUENCE [LARGE SCALE GENOMIC DNA]</scope>
    <source>
        <strain evidence="3 4">CCRI-19302</strain>
    </source>
</reference>
<dbReference type="Proteomes" id="UP000216411">
    <property type="component" value="Unassembled WGS sequence"/>
</dbReference>
<keyword evidence="4" id="KW-1185">Reference proteome</keyword>
<reference evidence="3" key="3">
    <citation type="submission" date="2018-07" db="EMBL/GenBank/DDBJ databases">
        <authorList>
            <person name="Quirk P.G."/>
            <person name="Krulwich T.A."/>
        </authorList>
    </citation>
    <scope>NUCLEOTIDE SEQUENCE</scope>
    <source>
        <strain evidence="3">CCRI-19302</strain>
    </source>
</reference>
<dbReference type="EMBL" id="QICS01000012">
    <property type="protein sequence ID" value="PXV86714.1"/>
    <property type="molecule type" value="Genomic_DNA"/>
</dbReference>
<keyword evidence="1" id="KW-0812">Transmembrane</keyword>
<organism evidence="3 4">
    <name type="scientific">Lachnotalea glycerini</name>
    <dbReference type="NCBI Taxonomy" id="1763509"/>
    <lineage>
        <taxon>Bacteria</taxon>
        <taxon>Bacillati</taxon>
        <taxon>Bacillota</taxon>
        <taxon>Clostridia</taxon>
        <taxon>Lachnospirales</taxon>
        <taxon>Lachnospiraceae</taxon>
        <taxon>Lachnotalea</taxon>
    </lineage>
</organism>
<dbReference type="EMBL" id="NOKA02000005">
    <property type="protein sequence ID" value="RDY32210.1"/>
    <property type="molecule type" value="Genomic_DNA"/>
</dbReference>
<dbReference type="Proteomes" id="UP000247523">
    <property type="component" value="Unassembled WGS sequence"/>
</dbReference>
<accession>A0A255ILA2</accession>
<protein>
    <submittedName>
        <fullName evidence="3">Uncharacterized protein</fullName>
    </submittedName>
</protein>
<evidence type="ECO:0000313" key="3">
    <source>
        <dbReference type="EMBL" id="RDY32210.1"/>
    </source>
</evidence>
<evidence type="ECO:0000313" key="4">
    <source>
        <dbReference type="Proteomes" id="UP000216411"/>
    </source>
</evidence>
<feature type="transmembrane region" description="Helical" evidence="1">
    <location>
        <begin position="12"/>
        <end position="39"/>
    </location>
</feature>
<dbReference type="AlphaFoldDB" id="A0A255ILA2"/>